<evidence type="ECO:0000313" key="2">
    <source>
        <dbReference type="EMBL" id="KAB8801894.1"/>
    </source>
</evidence>
<protein>
    <submittedName>
        <fullName evidence="2">Uncharacterized protein</fullName>
    </submittedName>
</protein>
<evidence type="ECO:0000256" key="1">
    <source>
        <dbReference type="SAM" id="MobiDB-lite"/>
    </source>
</evidence>
<reference evidence="2 3" key="1">
    <citation type="submission" date="2019-06" db="EMBL/GenBank/DDBJ databases">
        <title>A chromosomal-level reference genome of Carpinus fangiana (Coryloideae, Betulaceae).</title>
        <authorList>
            <person name="Yang X."/>
            <person name="Wang Z."/>
            <person name="Zhang L."/>
            <person name="Hao G."/>
            <person name="Liu J."/>
            <person name="Yang Y."/>
        </authorList>
    </citation>
    <scope>NUCLEOTIDE SEQUENCE [LARGE SCALE GENOMIC DNA]</scope>
    <source>
        <strain evidence="2">Cfa_2016G</strain>
        <tissue evidence="2">Leaf</tissue>
    </source>
</reference>
<feature type="region of interest" description="Disordered" evidence="1">
    <location>
        <begin position="47"/>
        <end position="124"/>
    </location>
</feature>
<dbReference type="EMBL" id="VIBQ01000107">
    <property type="protein sequence ID" value="KAB8801894.1"/>
    <property type="molecule type" value="Genomic_DNA"/>
</dbReference>
<dbReference type="AlphaFoldDB" id="A0A5N6L4U6"/>
<feature type="compositionally biased region" description="Basic and acidic residues" evidence="1">
    <location>
        <begin position="108"/>
        <end position="121"/>
    </location>
</feature>
<sequence>MLLVLAQPRLLRLTHHALRHKVHHQSNNNQDKGDGVHPVHREVEDLNADDDAPEVGSQQANVEKGRACQAEHEGRQRVKERQDERVAGEVAADLGGPDGGAEGVTVKDGGDDTHDGRRPEGELADDLVEGPLRDQKLLKHVGQAVEGGAGEGEEVALELVAAVADAGAVEVVGAQQDAHAADADDDAGVLGDAVAHAEHEEGDDDDDDNGPEVDQLGAQDAGVAVGEDEEVVAHGVEEAQDQVAPALGDQHAGPLLEAVAVDGVGGVDEIEQDVVEQGLEGGDRGVGVEEQAGESVGARDAQRKDLPVCVLVSTGSTVRQGNNLPEHEHDPELARLDVRKPAATVRAQRIQEARIVWAVCPAEKLRGAMLGHIVVDGRRRPAVADVLDAVVLHGLGGTRGCTFGFVACGDHGRGSQVGDRFPGCGGKLSVGMQPRGEAKEGA</sequence>
<keyword evidence="3" id="KW-1185">Reference proteome</keyword>
<organism evidence="2 3">
    <name type="scientific">Carpinus fangiana</name>
    <dbReference type="NCBI Taxonomy" id="176857"/>
    <lineage>
        <taxon>Eukaryota</taxon>
        <taxon>Viridiplantae</taxon>
        <taxon>Streptophyta</taxon>
        <taxon>Embryophyta</taxon>
        <taxon>Tracheophyta</taxon>
        <taxon>Spermatophyta</taxon>
        <taxon>Magnoliopsida</taxon>
        <taxon>eudicotyledons</taxon>
        <taxon>Gunneridae</taxon>
        <taxon>Pentapetalae</taxon>
        <taxon>rosids</taxon>
        <taxon>fabids</taxon>
        <taxon>Fagales</taxon>
        <taxon>Betulaceae</taxon>
        <taxon>Carpinus</taxon>
    </lineage>
</organism>
<feature type="compositionally biased region" description="Basic and acidic residues" evidence="1">
    <location>
        <begin position="63"/>
        <end position="87"/>
    </location>
</feature>
<dbReference type="Proteomes" id="UP000327013">
    <property type="component" value="Unassembled WGS sequence"/>
</dbReference>
<gene>
    <name evidence="2" type="ORF">FH972_026715</name>
</gene>
<accession>A0A5N6L4U6</accession>
<proteinExistence type="predicted"/>
<name>A0A5N6L4U6_9ROSI</name>
<comment type="caution">
    <text evidence="2">The sequence shown here is derived from an EMBL/GenBank/DDBJ whole genome shotgun (WGS) entry which is preliminary data.</text>
</comment>
<evidence type="ECO:0000313" key="3">
    <source>
        <dbReference type="Proteomes" id="UP000327013"/>
    </source>
</evidence>